<evidence type="ECO:0000313" key="1">
    <source>
        <dbReference type="EMBL" id="SVC34812.1"/>
    </source>
</evidence>
<evidence type="ECO:0008006" key="2">
    <source>
        <dbReference type="Google" id="ProtNLM"/>
    </source>
</evidence>
<name>A0A382LI86_9ZZZZ</name>
<dbReference type="EMBL" id="UINC01086397">
    <property type="protein sequence ID" value="SVC34812.1"/>
    <property type="molecule type" value="Genomic_DNA"/>
</dbReference>
<dbReference type="Pfam" id="PF17957">
    <property type="entry name" value="Big_7"/>
    <property type="match status" value="1"/>
</dbReference>
<feature type="non-terminal residue" evidence="1">
    <location>
        <position position="126"/>
    </location>
</feature>
<gene>
    <name evidence="1" type="ORF">METZ01_LOCUS287666</name>
</gene>
<organism evidence="1">
    <name type="scientific">marine metagenome</name>
    <dbReference type="NCBI Taxonomy" id="408172"/>
    <lineage>
        <taxon>unclassified sequences</taxon>
        <taxon>metagenomes</taxon>
        <taxon>ecological metagenomes</taxon>
    </lineage>
</organism>
<dbReference type="InterPro" id="IPR013783">
    <property type="entry name" value="Ig-like_fold"/>
</dbReference>
<protein>
    <recommendedName>
        <fullName evidence="2">Ig-like domain-containing protein</fullName>
    </recommendedName>
</protein>
<dbReference type="PROSITE" id="PS51257">
    <property type="entry name" value="PROKAR_LIPOPROTEIN"/>
    <property type="match status" value="1"/>
</dbReference>
<accession>A0A382LI86</accession>
<proteinExistence type="predicted"/>
<dbReference type="AlphaFoldDB" id="A0A382LI86"/>
<dbReference type="Gene3D" id="2.60.40.10">
    <property type="entry name" value="Immunoglobulins"/>
    <property type="match status" value="1"/>
</dbReference>
<sequence>MRIGYLFGIIIFLFSCKEAPIVVPPPSEEEIPVVVEVDSTPPIIKWISPRFDAVVKEIITIECQVIDTGGVALVELFVDSLLSGINSNSTSDTTFEFLWQTTSFTDGSEAQLNIHASDNKGNDTVS</sequence>
<reference evidence="1" key="1">
    <citation type="submission" date="2018-05" db="EMBL/GenBank/DDBJ databases">
        <authorList>
            <person name="Lanie J.A."/>
            <person name="Ng W.-L."/>
            <person name="Kazmierczak K.M."/>
            <person name="Andrzejewski T.M."/>
            <person name="Davidsen T.M."/>
            <person name="Wayne K.J."/>
            <person name="Tettelin H."/>
            <person name="Glass J.I."/>
            <person name="Rusch D."/>
            <person name="Podicherti R."/>
            <person name="Tsui H.-C.T."/>
            <person name="Winkler M.E."/>
        </authorList>
    </citation>
    <scope>NUCLEOTIDE SEQUENCE</scope>
</reference>